<feature type="domain" description="C2H2-type" evidence="12">
    <location>
        <begin position="252"/>
        <end position="279"/>
    </location>
</feature>
<comment type="caution">
    <text evidence="13">The sequence shown here is derived from an EMBL/GenBank/DDBJ whole genome shotgun (WGS) entry which is preliminary data.</text>
</comment>
<keyword evidence="8" id="KW-0804">Transcription</keyword>
<keyword evidence="7" id="KW-0238">DNA-binding</keyword>
<evidence type="ECO:0000256" key="10">
    <source>
        <dbReference type="PROSITE-ProRule" id="PRU00042"/>
    </source>
</evidence>
<dbReference type="FunFam" id="3.30.160.60:FF:000303">
    <property type="entry name" value="Zinc finger protein 41"/>
    <property type="match status" value="1"/>
</dbReference>
<evidence type="ECO:0000256" key="7">
    <source>
        <dbReference type="ARBA" id="ARBA00023125"/>
    </source>
</evidence>
<dbReference type="Gene3D" id="3.30.160.60">
    <property type="entry name" value="Classic Zinc Finger"/>
    <property type="match status" value="7"/>
</dbReference>
<keyword evidence="4 10" id="KW-0863">Zinc-finger</keyword>
<organism evidence="13 14">
    <name type="scientific">Wallemia mellicola</name>
    <dbReference type="NCBI Taxonomy" id="1708541"/>
    <lineage>
        <taxon>Eukaryota</taxon>
        <taxon>Fungi</taxon>
        <taxon>Dikarya</taxon>
        <taxon>Basidiomycota</taxon>
        <taxon>Wallemiomycotina</taxon>
        <taxon>Wallemiomycetes</taxon>
        <taxon>Wallemiales</taxon>
        <taxon>Wallemiaceae</taxon>
        <taxon>Wallemia</taxon>
    </lineage>
</organism>
<keyword evidence="2" id="KW-0479">Metal-binding</keyword>
<evidence type="ECO:0000256" key="3">
    <source>
        <dbReference type="ARBA" id="ARBA00022737"/>
    </source>
</evidence>
<evidence type="ECO:0000256" key="6">
    <source>
        <dbReference type="ARBA" id="ARBA00023015"/>
    </source>
</evidence>
<name>A0AB38MZF3_9BASI</name>
<dbReference type="Pfam" id="PF00096">
    <property type="entry name" value="zf-C2H2"/>
    <property type="match status" value="5"/>
</dbReference>
<evidence type="ECO:0000256" key="4">
    <source>
        <dbReference type="ARBA" id="ARBA00022771"/>
    </source>
</evidence>
<feature type="compositionally biased region" description="Acidic residues" evidence="11">
    <location>
        <begin position="354"/>
        <end position="366"/>
    </location>
</feature>
<dbReference type="FunFam" id="3.30.160.60:FF:000065">
    <property type="entry name" value="B-cell CLL/lymphoma 6, member B"/>
    <property type="match status" value="1"/>
</dbReference>
<dbReference type="GO" id="GO:0008270">
    <property type="term" value="F:zinc ion binding"/>
    <property type="evidence" value="ECO:0007669"/>
    <property type="project" value="UniProtKB-KW"/>
</dbReference>
<feature type="domain" description="C2H2-type" evidence="12">
    <location>
        <begin position="36"/>
        <end position="63"/>
    </location>
</feature>
<evidence type="ECO:0000256" key="8">
    <source>
        <dbReference type="ARBA" id="ARBA00023163"/>
    </source>
</evidence>
<protein>
    <recommendedName>
        <fullName evidence="12">C2H2-type domain-containing protein</fullName>
    </recommendedName>
</protein>
<dbReference type="EMBL" id="SPRW01000001">
    <property type="protein sequence ID" value="TIC71194.1"/>
    <property type="molecule type" value="Genomic_DNA"/>
</dbReference>
<dbReference type="InterPro" id="IPR036236">
    <property type="entry name" value="Znf_C2H2_sf"/>
</dbReference>
<dbReference type="Pfam" id="PF12874">
    <property type="entry name" value="zf-met"/>
    <property type="match status" value="1"/>
</dbReference>
<evidence type="ECO:0000256" key="11">
    <source>
        <dbReference type="SAM" id="MobiDB-lite"/>
    </source>
</evidence>
<dbReference type="Proteomes" id="UP000309601">
    <property type="component" value="Unassembled WGS sequence"/>
</dbReference>
<evidence type="ECO:0000256" key="9">
    <source>
        <dbReference type="ARBA" id="ARBA00023242"/>
    </source>
</evidence>
<dbReference type="PANTHER" id="PTHR46179">
    <property type="entry name" value="ZINC FINGER PROTEIN"/>
    <property type="match status" value="1"/>
</dbReference>
<feature type="domain" description="C2H2-type" evidence="12">
    <location>
        <begin position="8"/>
        <end position="35"/>
    </location>
</feature>
<dbReference type="FunFam" id="3.30.160.60:FF:000086">
    <property type="entry name" value="transcription factor E4F1 isoform X1"/>
    <property type="match status" value="1"/>
</dbReference>
<evidence type="ECO:0000256" key="1">
    <source>
        <dbReference type="ARBA" id="ARBA00004123"/>
    </source>
</evidence>
<dbReference type="AlphaFoldDB" id="A0AB38MZF3"/>
<feature type="region of interest" description="Disordered" evidence="11">
    <location>
        <begin position="354"/>
        <end position="375"/>
    </location>
</feature>
<feature type="domain" description="C2H2-type" evidence="12">
    <location>
        <begin position="66"/>
        <end position="93"/>
    </location>
</feature>
<evidence type="ECO:0000313" key="13">
    <source>
        <dbReference type="EMBL" id="TIC71194.1"/>
    </source>
</evidence>
<dbReference type="PANTHER" id="PTHR46179:SF13">
    <property type="entry name" value="C2H2-TYPE DOMAIN-CONTAINING PROTEIN"/>
    <property type="match status" value="1"/>
</dbReference>
<comment type="subcellular location">
    <subcellularLocation>
        <location evidence="1">Nucleus</location>
    </subcellularLocation>
</comment>
<dbReference type="PROSITE" id="PS50157">
    <property type="entry name" value="ZINC_FINGER_C2H2_2"/>
    <property type="match status" value="6"/>
</dbReference>
<evidence type="ECO:0000256" key="5">
    <source>
        <dbReference type="ARBA" id="ARBA00022833"/>
    </source>
</evidence>
<keyword evidence="5" id="KW-0862">Zinc</keyword>
<gene>
    <name evidence="13" type="ORF">E3Q02_00185</name>
</gene>
<feature type="domain" description="C2H2-type" evidence="12">
    <location>
        <begin position="170"/>
        <end position="199"/>
    </location>
</feature>
<sequence length="375" mass="44204">MVKRKREFQCDDCQKEFKKLSKLNEHMRTHNGEKPFECEICKLRFTREHHLNAHSRTHKSEDEKPFSCDICHKKFWTNQHLQRHLKTHTSSCICEICNKGFPKQFQLRNHMAEEHHPSGTLPFICTHPGCDKSFTREGTSIYSCGHPECLHLTFSKWTELQAHIKQSHKATCPYPDCRKVFSDRHNLNSHLKLHEQREIEKQIGIEDESAKIRGGIIGRDYKCEVEGCDKAFKSQKSLNVHVNTTHLNIRPFQCNSCEKAFGHKHLLARHMKVHKKEEETVDKTEDKMTVEEFTGVAYQKRTISCPYLKILELDNLPDCPFKYTRRYDLRRHLKAQHGIDFTKQELNYWLDGHVEEDSEEGGDDEVRETHEDIIE</sequence>
<dbReference type="InterPro" id="IPR013087">
    <property type="entry name" value="Znf_C2H2_type"/>
</dbReference>
<dbReference type="SMART" id="SM00355">
    <property type="entry name" value="ZnF_C2H2"/>
    <property type="match status" value="9"/>
</dbReference>
<dbReference type="FunFam" id="3.30.160.60:FF:001465">
    <property type="entry name" value="Zinc finger protein 560"/>
    <property type="match status" value="1"/>
</dbReference>
<dbReference type="SUPFAM" id="SSF57667">
    <property type="entry name" value="beta-beta-alpha zinc fingers"/>
    <property type="match status" value="3"/>
</dbReference>
<proteinExistence type="predicted"/>
<dbReference type="GO" id="GO:0000122">
    <property type="term" value="P:negative regulation of transcription by RNA polymerase II"/>
    <property type="evidence" value="ECO:0007669"/>
    <property type="project" value="UniProtKB-ARBA"/>
</dbReference>
<dbReference type="Pfam" id="PF13894">
    <property type="entry name" value="zf-C2H2_4"/>
    <property type="match status" value="1"/>
</dbReference>
<accession>A0AB38MZF3</accession>
<keyword evidence="9" id="KW-0539">Nucleus</keyword>
<keyword evidence="6" id="KW-0805">Transcription regulation</keyword>
<evidence type="ECO:0000259" key="12">
    <source>
        <dbReference type="PROSITE" id="PS50157"/>
    </source>
</evidence>
<dbReference type="InterPro" id="IPR051061">
    <property type="entry name" value="Zinc_finger_trans_reg"/>
</dbReference>
<reference evidence="13 14" key="1">
    <citation type="submission" date="2019-03" db="EMBL/GenBank/DDBJ databases">
        <title>Sequencing 25 genomes of Wallemia mellicola.</title>
        <authorList>
            <person name="Gostincar C."/>
        </authorList>
    </citation>
    <scope>NUCLEOTIDE SEQUENCE [LARGE SCALE GENOMIC DNA]</scope>
    <source>
        <strain evidence="13 14">EXF-1274</strain>
    </source>
</reference>
<evidence type="ECO:0000256" key="2">
    <source>
        <dbReference type="ARBA" id="ARBA00022723"/>
    </source>
</evidence>
<dbReference type="PROSITE" id="PS00028">
    <property type="entry name" value="ZINC_FINGER_C2H2_1"/>
    <property type="match status" value="6"/>
</dbReference>
<feature type="domain" description="C2H2-type" evidence="12">
    <location>
        <begin position="221"/>
        <end position="251"/>
    </location>
</feature>
<dbReference type="GO" id="GO:0005634">
    <property type="term" value="C:nucleus"/>
    <property type="evidence" value="ECO:0007669"/>
    <property type="project" value="UniProtKB-SubCell"/>
</dbReference>
<dbReference type="GO" id="GO:1990837">
    <property type="term" value="F:sequence-specific double-stranded DNA binding"/>
    <property type="evidence" value="ECO:0007669"/>
    <property type="project" value="UniProtKB-ARBA"/>
</dbReference>
<keyword evidence="3" id="KW-0677">Repeat</keyword>
<evidence type="ECO:0000313" key="14">
    <source>
        <dbReference type="Proteomes" id="UP000309601"/>
    </source>
</evidence>